<name>A0A9N8Q228_CHRIL</name>
<sequence length="86" mass="9809">MPTLSDRGMIQSRACRSDDQESTEHDGDIEDISDGERTSSSERGNRPTYYPGNNDTETPGKDEWARKRRKRRGMGYSDDKLLGRLV</sequence>
<dbReference type="EMBL" id="LR824033">
    <property type="protein sequence ID" value="CAD0206955.1"/>
    <property type="molecule type" value="Genomic_DNA"/>
</dbReference>
<dbReference type="AlphaFoldDB" id="A0A9N8Q228"/>
<proteinExistence type="predicted"/>
<accession>A0A9N8Q228</accession>
<feature type="compositionally biased region" description="Basic and acidic residues" evidence="1">
    <location>
        <begin position="15"/>
        <end position="26"/>
    </location>
</feature>
<feature type="compositionally biased region" description="Basic and acidic residues" evidence="1">
    <location>
        <begin position="77"/>
        <end position="86"/>
    </location>
</feature>
<reference evidence="2" key="1">
    <citation type="submission" date="2021-12" db="EMBL/GenBank/DDBJ databases">
        <authorList>
            <person name="King R."/>
        </authorList>
    </citation>
    <scope>NUCLEOTIDE SEQUENCE</scope>
</reference>
<dbReference type="Proteomes" id="UP001154114">
    <property type="component" value="Chromosome 30"/>
</dbReference>
<organism evidence="2 3">
    <name type="scientific">Chrysodeixis includens</name>
    <name type="common">Soybean looper</name>
    <name type="synonym">Pseudoplusia includens</name>
    <dbReference type="NCBI Taxonomy" id="689277"/>
    <lineage>
        <taxon>Eukaryota</taxon>
        <taxon>Metazoa</taxon>
        <taxon>Ecdysozoa</taxon>
        <taxon>Arthropoda</taxon>
        <taxon>Hexapoda</taxon>
        <taxon>Insecta</taxon>
        <taxon>Pterygota</taxon>
        <taxon>Neoptera</taxon>
        <taxon>Endopterygota</taxon>
        <taxon>Lepidoptera</taxon>
        <taxon>Glossata</taxon>
        <taxon>Ditrysia</taxon>
        <taxon>Noctuoidea</taxon>
        <taxon>Noctuidae</taxon>
        <taxon>Plusiinae</taxon>
        <taxon>Chrysodeixis</taxon>
    </lineage>
</organism>
<evidence type="ECO:0000256" key="1">
    <source>
        <dbReference type="SAM" id="MobiDB-lite"/>
    </source>
</evidence>
<feature type="region of interest" description="Disordered" evidence="1">
    <location>
        <begin position="1"/>
        <end position="86"/>
    </location>
</feature>
<dbReference type="OrthoDB" id="6154712at2759"/>
<keyword evidence="3" id="KW-1185">Reference proteome</keyword>
<feature type="compositionally biased region" description="Basic and acidic residues" evidence="1">
    <location>
        <begin position="34"/>
        <end position="45"/>
    </location>
</feature>
<protein>
    <submittedName>
        <fullName evidence="2">Uncharacterized protein</fullName>
    </submittedName>
</protein>
<evidence type="ECO:0000313" key="3">
    <source>
        <dbReference type="Proteomes" id="UP001154114"/>
    </source>
</evidence>
<gene>
    <name evidence="2" type="ORF">CINC_LOCUS9935</name>
</gene>
<evidence type="ECO:0000313" key="2">
    <source>
        <dbReference type="EMBL" id="CAD0206955.1"/>
    </source>
</evidence>